<dbReference type="PANTHER" id="PTHR48478:SF1">
    <property type="entry name" value="LECTIN-LIKE"/>
    <property type="match status" value="1"/>
</dbReference>
<dbReference type="AlphaFoldDB" id="A0A6J1GSR3"/>
<evidence type="ECO:0000313" key="1">
    <source>
        <dbReference type="Proteomes" id="UP000504609"/>
    </source>
</evidence>
<dbReference type="GO" id="GO:0030246">
    <property type="term" value="F:carbohydrate binding"/>
    <property type="evidence" value="ECO:0007669"/>
    <property type="project" value="InterPro"/>
</dbReference>
<keyword evidence="1" id="KW-1185">Reference proteome</keyword>
<dbReference type="InterPro" id="IPR025886">
    <property type="entry name" value="PP2-like"/>
</dbReference>
<reference evidence="2" key="1">
    <citation type="submission" date="2025-08" db="UniProtKB">
        <authorList>
            <consortium name="RefSeq"/>
        </authorList>
    </citation>
    <scope>IDENTIFICATION</scope>
    <source>
        <tissue evidence="2">Young leaves</tissue>
    </source>
</reference>
<accession>A0A6J1GSR3</accession>
<dbReference type="RefSeq" id="XP_022955086.1">
    <property type="nucleotide sequence ID" value="XM_023099318.1"/>
</dbReference>
<dbReference type="InterPro" id="IPR052147">
    <property type="entry name" value="PP2-like/Lectin"/>
</dbReference>
<dbReference type="Pfam" id="PF14299">
    <property type="entry name" value="PP2"/>
    <property type="match status" value="1"/>
</dbReference>
<protein>
    <submittedName>
        <fullName evidence="2">Protein PHLOEM PROTEIN 2-LIKE A9-like</fullName>
    </submittedName>
</protein>
<gene>
    <name evidence="2" type="primary">LOC111457157</name>
</gene>
<name>A0A6J1GSR3_CUCMO</name>
<evidence type="ECO:0000313" key="2">
    <source>
        <dbReference type="RefSeq" id="XP_022955086.1"/>
    </source>
</evidence>
<sequence length="188" mass="21232">MVGFFYSSPHHKGDQKAIEKIKNKKTIIYPKGLDITWGKDDRYWRLPSQYRNMKDPSAAAELLQVSWLEVTCSTDNVEAGKSYRVGFNVSMAPAAFGWKGCDVYIMAKIGKAGRFVYKKMSLENKCSVPNKFSMPEEGLIITVKPPPSSLGDHCLYFGMYEVWSGRWKGGLKIHHAFVEQINLPSPST</sequence>
<dbReference type="Proteomes" id="UP000504609">
    <property type="component" value="Unplaced"/>
</dbReference>
<dbReference type="PANTHER" id="PTHR48478">
    <property type="entry name" value="LECTIN-LIKE"/>
    <property type="match status" value="1"/>
</dbReference>
<organism evidence="1 2">
    <name type="scientific">Cucurbita moschata</name>
    <name type="common">Winter crookneck squash</name>
    <name type="synonym">Cucurbita pepo var. moschata</name>
    <dbReference type="NCBI Taxonomy" id="3662"/>
    <lineage>
        <taxon>Eukaryota</taxon>
        <taxon>Viridiplantae</taxon>
        <taxon>Streptophyta</taxon>
        <taxon>Embryophyta</taxon>
        <taxon>Tracheophyta</taxon>
        <taxon>Spermatophyta</taxon>
        <taxon>Magnoliopsida</taxon>
        <taxon>eudicotyledons</taxon>
        <taxon>Gunneridae</taxon>
        <taxon>Pentapetalae</taxon>
        <taxon>rosids</taxon>
        <taxon>fabids</taxon>
        <taxon>Cucurbitales</taxon>
        <taxon>Cucurbitaceae</taxon>
        <taxon>Cucurbiteae</taxon>
        <taxon>Cucurbita</taxon>
    </lineage>
</organism>
<dbReference type="GeneID" id="111457157"/>
<proteinExistence type="predicted"/>
<dbReference type="KEGG" id="cmos:111457157"/>